<feature type="region of interest" description="Disordered" evidence="1">
    <location>
        <begin position="21"/>
        <end position="40"/>
    </location>
</feature>
<gene>
    <name evidence="2" type="ORF">ACG02S_06520</name>
</gene>
<dbReference type="PANTHER" id="PTHR35399">
    <property type="entry name" value="SLR8030 PROTEIN"/>
    <property type="match status" value="1"/>
</dbReference>
<dbReference type="Pfam" id="PF05787">
    <property type="entry name" value="PhoX"/>
    <property type="match status" value="2"/>
</dbReference>
<dbReference type="PANTHER" id="PTHR35399:SF4">
    <property type="entry name" value="MEMBRANE PROTEIN"/>
    <property type="match status" value="1"/>
</dbReference>
<dbReference type="RefSeq" id="WP_394469630.1">
    <property type="nucleotide sequence ID" value="NZ_JBIGHY010000002.1"/>
</dbReference>
<name>A0ABW7EJA4_9BURK</name>
<dbReference type="InterPro" id="IPR008557">
    <property type="entry name" value="PhoX"/>
</dbReference>
<proteinExistence type="predicted"/>
<accession>A0ABW7EJA4</accession>
<comment type="caution">
    <text evidence="2">The sequence shown here is derived from an EMBL/GenBank/DDBJ whole genome shotgun (WGS) entry which is preliminary data.</text>
</comment>
<evidence type="ECO:0000256" key="1">
    <source>
        <dbReference type="SAM" id="MobiDB-lite"/>
    </source>
</evidence>
<keyword evidence="3" id="KW-1185">Reference proteome</keyword>
<protein>
    <submittedName>
        <fullName evidence="2">Alkaline phosphatase PhoX</fullName>
    </submittedName>
</protein>
<evidence type="ECO:0000313" key="3">
    <source>
        <dbReference type="Proteomes" id="UP001606300"/>
    </source>
</evidence>
<dbReference type="SUPFAM" id="SSF50956">
    <property type="entry name" value="Thermostable phytase (3-phytase)"/>
    <property type="match status" value="1"/>
</dbReference>
<dbReference type="Proteomes" id="UP001606300">
    <property type="component" value="Unassembled WGS sequence"/>
</dbReference>
<evidence type="ECO:0000313" key="2">
    <source>
        <dbReference type="EMBL" id="MFG6413550.1"/>
    </source>
</evidence>
<organism evidence="2 3">
    <name type="scientific">Pelomonas dachongensis</name>
    <dbReference type="NCBI Taxonomy" id="3299029"/>
    <lineage>
        <taxon>Bacteria</taxon>
        <taxon>Pseudomonadati</taxon>
        <taxon>Pseudomonadota</taxon>
        <taxon>Betaproteobacteria</taxon>
        <taxon>Burkholderiales</taxon>
        <taxon>Sphaerotilaceae</taxon>
        <taxon>Roseateles</taxon>
    </lineage>
</organism>
<dbReference type="EMBL" id="JBIGHY010000002">
    <property type="protein sequence ID" value="MFG6413550.1"/>
    <property type="molecule type" value="Genomic_DNA"/>
</dbReference>
<sequence>MQRRPLLQALALSPLASAFSTSAQRRQQGRPSAGYGPLRPVADEATGLPLLMLPAGFRYRSFGWAGEALANGGTVPGAADGMGIVKQQGEVFTLVRNHEIFGTAGGFGPAGSHYDVGCDGGTVTLRYDRAAGQLLEQRGSLSGTLVNCAGGTTPWGSWLSCEEIVTPAGHSGQMRGKPFKLEKPHGFVFEVPADGVSNARALAALGQFKHEAALVDADGTVYLTEDAQPAGFYRLLPARKGDLAAGGRLQMLRARKASDLRTGLKARQQLDVDWVDIEHPADGVGDNGHNGVLNQGRARGGSLFTRLEGLHAGRDEIFFTSTDGGDAKAGQVWRFIPSQQQLELFAESPGASVFDYPDNLCLHPRNDLIVICEDSKQPVQRLYGLRRDGGHDGLAGLFELVRNNVQLAGGEVEKLPALKGDFRGAEWAGTCFSADGKTLFANVYRPGFTVAISGPF</sequence>
<reference evidence="2 3" key="1">
    <citation type="submission" date="2024-09" db="EMBL/GenBank/DDBJ databases">
        <title>Novel species of the genus Pelomonas and Roseateles isolated from streams.</title>
        <authorList>
            <person name="Lu H."/>
        </authorList>
    </citation>
    <scope>NUCLEOTIDE SEQUENCE [LARGE SCALE GENOMIC DNA]</scope>
    <source>
        <strain evidence="2 3">DC23W</strain>
    </source>
</reference>